<evidence type="ECO:0000256" key="4">
    <source>
        <dbReference type="ARBA" id="ARBA00022763"/>
    </source>
</evidence>
<dbReference type="GO" id="GO:0000701">
    <property type="term" value="F:purine-specific mismatch base pair DNA N-glycosylase activity"/>
    <property type="evidence" value="ECO:0007669"/>
    <property type="project" value="TreeGrafter"/>
</dbReference>
<organism evidence="11 12">
    <name type="scientific">Paralvinella palmiformis</name>
    <dbReference type="NCBI Taxonomy" id="53620"/>
    <lineage>
        <taxon>Eukaryota</taxon>
        <taxon>Metazoa</taxon>
        <taxon>Spiralia</taxon>
        <taxon>Lophotrochozoa</taxon>
        <taxon>Annelida</taxon>
        <taxon>Polychaeta</taxon>
        <taxon>Sedentaria</taxon>
        <taxon>Canalipalpata</taxon>
        <taxon>Terebellida</taxon>
        <taxon>Terebelliformia</taxon>
        <taxon>Alvinellidae</taxon>
        <taxon>Paralvinella</taxon>
    </lineage>
</organism>
<sequence length="233" mass="26974">MLQQTQVERVVEYYRKFLHTFPSLKSLAMAPLASVLRVWSGLGYNRRARNLWRTAQMLQNSGARIPDEVEQLCQYPGIGPYTAGAIAAFAYNKATLFIDTNIRRVYIYYFLFQQKDITDREIMYYVKLTLDSVQPAKWYNALMDAGSILGKLLPENPNSKSRKYCKQSSFEGSIRQLRGAIVRKLVMHHSLHIDELAHILHISENRIQYVIDTLQKEGMLVCEERKVYLGSET</sequence>
<dbReference type="GO" id="GO:0046872">
    <property type="term" value="F:metal ion binding"/>
    <property type="evidence" value="ECO:0007669"/>
    <property type="project" value="UniProtKB-KW"/>
</dbReference>
<keyword evidence="12" id="KW-1185">Reference proteome</keyword>
<dbReference type="CDD" id="cd00056">
    <property type="entry name" value="ENDO3c"/>
    <property type="match status" value="1"/>
</dbReference>
<dbReference type="GO" id="GO:0006298">
    <property type="term" value="P:mismatch repair"/>
    <property type="evidence" value="ECO:0007669"/>
    <property type="project" value="TreeGrafter"/>
</dbReference>
<evidence type="ECO:0000256" key="3">
    <source>
        <dbReference type="ARBA" id="ARBA00022723"/>
    </source>
</evidence>
<keyword evidence="3" id="KW-0479">Metal-binding</keyword>
<proteinExistence type="inferred from homology"/>
<dbReference type="InterPro" id="IPR003265">
    <property type="entry name" value="HhH-GPD_domain"/>
</dbReference>
<keyword evidence="7" id="KW-0411">Iron-sulfur</keyword>
<dbReference type="Proteomes" id="UP001208570">
    <property type="component" value="Unassembled WGS sequence"/>
</dbReference>
<evidence type="ECO:0000259" key="10">
    <source>
        <dbReference type="SMART" id="SM00478"/>
    </source>
</evidence>
<dbReference type="AlphaFoldDB" id="A0AAD9J0V6"/>
<protein>
    <recommendedName>
        <fullName evidence="10">HhH-GPD domain-containing protein</fullName>
    </recommendedName>
</protein>
<accession>A0AAD9J0V6</accession>
<keyword evidence="6" id="KW-0408">Iron</keyword>
<gene>
    <name evidence="11" type="ORF">LSH36_793g01035</name>
</gene>
<dbReference type="InterPro" id="IPR044298">
    <property type="entry name" value="MIG/MutY"/>
</dbReference>
<dbReference type="EMBL" id="JAODUP010000793">
    <property type="protein sequence ID" value="KAK2144017.1"/>
    <property type="molecule type" value="Genomic_DNA"/>
</dbReference>
<dbReference type="Gene3D" id="1.10.340.30">
    <property type="entry name" value="Hypothetical protein, domain 2"/>
    <property type="match status" value="1"/>
</dbReference>
<dbReference type="Pfam" id="PF00730">
    <property type="entry name" value="HhH-GPD"/>
    <property type="match status" value="1"/>
</dbReference>
<evidence type="ECO:0000313" key="11">
    <source>
        <dbReference type="EMBL" id="KAK2144017.1"/>
    </source>
</evidence>
<dbReference type="SUPFAM" id="SSF46785">
    <property type="entry name" value="Winged helix' DNA-binding domain"/>
    <property type="match status" value="1"/>
</dbReference>
<evidence type="ECO:0000256" key="7">
    <source>
        <dbReference type="ARBA" id="ARBA00023014"/>
    </source>
</evidence>
<comment type="caution">
    <text evidence="11">The sequence shown here is derived from an EMBL/GenBank/DDBJ whole genome shotgun (WGS) entry which is preliminary data.</text>
</comment>
<keyword evidence="9" id="KW-0326">Glycosidase</keyword>
<dbReference type="Gene3D" id="1.10.1670.10">
    <property type="entry name" value="Helix-hairpin-Helix base-excision DNA repair enzymes (C-terminal)"/>
    <property type="match status" value="1"/>
</dbReference>
<dbReference type="SUPFAM" id="SSF48150">
    <property type="entry name" value="DNA-glycosylase"/>
    <property type="match status" value="1"/>
</dbReference>
<reference evidence="11" key="1">
    <citation type="journal article" date="2023" name="Mol. Biol. Evol.">
        <title>Third-Generation Sequencing Reveals the Adaptive Role of the Epigenome in Three Deep-Sea Polychaetes.</title>
        <authorList>
            <person name="Perez M."/>
            <person name="Aroh O."/>
            <person name="Sun Y."/>
            <person name="Lan Y."/>
            <person name="Juniper S.K."/>
            <person name="Young C.R."/>
            <person name="Angers B."/>
            <person name="Qian P.Y."/>
        </authorList>
    </citation>
    <scope>NUCLEOTIDE SEQUENCE</scope>
    <source>
        <strain evidence="11">P08H-3</strain>
    </source>
</reference>
<keyword evidence="5" id="KW-0378">Hydrolase</keyword>
<evidence type="ECO:0000256" key="6">
    <source>
        <dbReference type="ARBA" id="ARBA00023004"/>
    </source>
</evidence>
<evidence type="ECO:0000256" key="2">
    <source>
        <dbReference type="ARBA" id="ARBA00008343"/>
    </source>
</evidence>
<evidence type="ECO:0000256" key="9">
    <source>
        <dbReference type="ARBA" id="ARBA00023295"/>
    </source>
</evidence>
<evidence type="ECO:0000313" key="12">
    <source>
        <dbReference type="Proteomes" id="UP001208570"/>
    </source>
</evidence>
<comment type="similarity">
    <text evidence="2">Belongs to the Nth/MutY family.</text>
</comment>
<keyword evidence="4" id="KW-0227">DNA damage</keyword>
<dbReference type="PANTHER" id="PTHR42944:SF1">
    <property type="entry name" value="ADENINE DNA GLYCOSYLASE"/>
    <property type="match status" value="1"/>
</dbReference>
<dbReference type="GO" id="GO:0032357">
    <property type="term" value="F:oxidized purine DNA binding"/>
    <property type="evidence" value="ECO:0007669"/>
    <property type="project" value="TreeGrafter"/>
</dbReference>
<evidence type="ECO:0000256" key="8">
    <source>
        <dbReference type="ARBA" id="ARBA00023204"/>
    </source>
</evidence>
<comment type="cofactor">
    <cofactor evidence="1">
        <name>[4Fe-4S] cluster</name>
        <dbReference type="ChEBI" id="CHEBI:49883"/>
    </cofactor>
</comment>
<feature type="domain" description="HhH-GPD" evidence="10">
    <location>
        <begin position="1"/>
        <end position="148"/>
    </location>
</feature>
<name>A0AAD9J0V6_9ANNE</name>
<dbReference type="GO" id="GO:0006284">
    <property type="term" value="P:base-excision repair"/>
    <property type="evidence" value="ECO:0007669"/>
    <property type="project" value="InterPro"/>
</dbReference>
<dbReference type="PANTHER" id="PTHR42944">
    <property type="entry name" value="ADENINE DNA GLYCOSYLASE"/>
    <property type="match status" value="1"/>
</dbReference>
<dbReference type="GO" id="GO:0051536">
    <property type="term" value="F:iron-sulfur cluster binding"/>
    <property type="evidence" value="ECO:0007669"/>
    <property type="project" value="UniProtKB-KW"/>
</dbReference>
<evidence type="ECO:0000256" key="5">
    <source>
        <dbReference type="ARBA" id="ARBA00022801"/>
    </source>
</evidence>
<dbReference type="GO" id="GO:0034039">
    <property type="term" value="F:8-oxo-7,8-dihydroguanine DNA N-glycosylase activity"/>
    <property type="evidence" value="ECO:0007669"/>
    <property type="project" value="TreeGrafter"/>
</dbReference>
<dbReference type="GO" id="GO:0035485">
    <property type="term" value="F:adenine/guanine mispair binding"/>
    <property type="evidence" value="ECO:0007669"/>
    <property type="project" value="TreeGrafter"/>
</dbReference>
<dbReference type="InterPro" id="IPR011257">
    <property type="entry name" value="DNA_glycosylase"/>
</dbReference>
<evidence type="ECO:0000256" key="1">
    <source>
        <dbReference type="ARBA" id="ARBA00001966"/>
    </source>
</evidence>
<dbReference type="SMART" id="SM00478">
    <property type="entry name" value="ENDO3c"/>
    <property type="match status" value="1"/>
</dbReference>
<keyword evidence="8" id="KW-0234">DNA repair</keyword>
<dbReference type="InterPro" id="IPR023170">
    <property type="entry name" value="HhH_base_excis_C"/>
</dbReference>
<dbReference type="InterPro" id="IPR036390">
    <property type="entry name" value="WH_DNA-bd_sf"/>
</dbReference>